<sequence>MARLFEYQGKEFLKDVGIAIPNGGVASRAQEAHEIAARIGKPVALKAQVWVGGRGKAGAIKFADTPEEAEKAASAILGMEVRGFPVRKVLVEEKLDIEKEYYVGVIPDASWDCRAPVIMFSPEGGIDIEEVPEDKIFRAEVDYLKGFPFYDALDLASSASIPIMAPPPPMAWKPMKPGLVFIQAHLHNK</sequence>
<dbReference type="GO" id="GO:0046872">
    <property type="term" value="F:metal ion binding"/>
    <property type="evidence" value="ECO:0007669"/>
    <property type="project" value="InterPro"/>
</dbReference>
<organism evidence="2">
    <name type="scientific">marine sediment metagenome</name>
    <dbReference type="NCBI Taxonomy" id="412755"/>
    <lineage>
        <taxon>unclassified sequences</taxon>
        <taxon>metagenomes</taxon>
        <taxon>ecological metagenomes</taxon>
    </lineage>
</organism>
<dbReference type="AlphaFoldDB" id="X1K760"/>
<reference evidence="2" key="1">
    <citation type="journal article" date="2014" name="Front. Microbiol.">
        <title>High frequency of phylogenetically diverse reductive dehalogenase-homologous genes in deep subseafloor sedimentary metagenomes.</title>
        <authorList>
            <person name="Kawai M."/>
            <person name="Futagami T."/>
            <person name="Toyoda A."/>
            <person name="Takaki Y."/>
            <person name="Nishi S."/>
            <person name="Hori S."/>
            <person name="Arai W."/>
            <person name="Tsubouchi T."/>
            <person name="Morono Y."/>
            <person name="Uchiyama I."/>
            <person name="Ito T."/>
            <person name="Fujiyama A."/>
            <person name="Inagaki F."/>
            <person name="Takami H."/>
        </authorList>
    </citation>
    <scope>NUCLEOTIDE SEQUENCE</scope>
    <source>
        <strain evidence="2">Expedition CK06-06</strain>
    </source>
</reference>
<dbReference type="PANTHER" id="PTHR11815">
    <property type="entry name" value="SUCCINYL-COA SYNTHETASE BETA CHAIN"/>
    <property type="match status" value="1"/>
</dbReference>
<dbReference type="SUPFAM" id="SSF56059">
    <property type="entry name" value="Glutathione synthetase ATP-binding domain-like"/>
    <property type="match status" value="1"/>
</dbReference>
<dbReference type="GO" id="GO:0005524">
    <property type="term" value="F:ATP binding"/>
    <property type="evidence" value="ECO:0007669"/>
    <property type="project" value="InterPro"/>
</dbReference>
<dbReference type="GO" id="GO:0042709">
    <property type="term" value="C:succinate-CoA ligase complex"/>
    <property type="evidence" value="ECO:0007669"/>
    <property type="project" value="TreeGrafter"/>
</dbReference>
<dbReference type="PROSITE" id="PS50975">
    <property type="entry name" value="ATP_GRASP"/>
    <property type="match status" value="1"/>
</dbReference>
<proteinExistence type="predicted"/>
<dbReference type="EMBL" id="BARV01012164">
    <property type="protein sequence ID" value="GAI02408.1"/>
    <property type="molecule type" value="Genomic_DNA"/>
</dbReference>
<dbReference type="InterPro" id="IPR013815">
    <property type="entry name" value="ATP_grasp_subdomain_1"/>
</dbReference>
<feature type="domain" description="ATP-grasp" evidence="1">
    <location>
        <begin position="10"/>
        <end position="55"/>
    </location>
</feature>
<dbReference type="Gene3D" id="3.30.1490.20">
    <property type="entry name" value="ATP-grasp fold, A domain"/>
    <property type="match status" value="1"/>
</dbReference>
<feature type="non-terminal residue" evidence="2">
    <location>
        <position position="189"/>
    </location>
</feature>
<dbReference type="GO" id="GO:0006104">
    <property type="term" value="P:succinyl-CoA metabolic process"/>
    <property type="evidence" value="ECO:0007669"/>
    <property type="project" value="TreeGrafter"/>
</dbReference>
<dbReference type="PANTHER" id="PTHR11815:SF10">
    <property type="entry name" value="SUCCINATE--COA LIGASE [GDP-FORMING] SUBUNIT BETA, MITOCHONDRIAL"/>
    <property type="match status" value="1"/>
</dbReference>
<gene>
    <name evidence="2" type="ORF">S06H3_22669</name>
</gene>
<evidence type="ECO:0000313" key="2">
    <source>
        <dbReference type="EMBL" id="GAI02408.1"/>
    </source>
</evidence>
<dbReference type="InterPro" id="IPR013650">
    <property type="entry name" value="ATP-grasp_succ-CoA_synth-type"/>
</dbReference>
<protein>
    <recommendedName>
        <fullName evidence="1">ATP-grasp domain-containing protein</fullName>
    </recommendedName>
</protein>
<accession>X1K760</accession>
<dbReference type="InterPro" id="IPR011761">
    <property type="entry name" value="ATP-grasp"/>
</dbReference>
<evidence type="ECO:0000259" key="1">
    <source>
        <dbReference type="PROSITE" id="PS50975"/>
    </source>
</evidence>
<name>X1K760_9ZZZZ</name>
<dbReference type="GO" id="GO:0004775">
    <property type="term" value="F:succinate-CoA ligase (ADP-forming) activity"/>
    <property type="evidence" value="ECO:0007669"/>
    <property type="project" value="TreeGrafter"/>
</dbReference>
<dbReference type="Pfam" id="PF08442">
    <property type="entry name" value="ATP-grasp_2"/>
    <property type="match status" value="1"/>
</dbReference>
<dbReference type="GO" id="GO:0006099">
    <property type="term" value="P:tricarboxylic acid cycle"/>
    <property type="evidence" value="ECO:0007669"/>
    <property type="project" value="TreeGrafter"/>
</dbReference>
<comment type="caution">
    <text evidence="2">The sequence shown here is derived from an EMBL/GenBank/DDBJ whole genome shotgun (WGS) entry which is preliminary data.</text>
</comment>